<dbReference type="InterPro" id="IPR000626">
    <property type="entry name" value="Ubiquitin-like_dom"/>
</dbReference>
<dbReference type="SMART" id="SM00213">
    <property type="entry name" value="UBQ"/>
    <property type="match status" value="1"/>
</dbReference>
<gene>
    <name evidence="2" type="ORF">TCHU04912_LOCUS14778</name>
    <name evidence="3" type="ORF">TCHU04912_LOCUS14779</name>
</gene>
<evidence type="ECO:0000259" key="1">
    <source>
        <dbReference type="PROSITE" id="PS50053"/>
    </source>
</evidence>
<evidence type="ECO:0000313" key="3">
    <source>
        <dbReference type="EMBL" id="CAD9212540.1"/>
    </source>
</evidence>
<reference evidence="2" key="1">
    <citation type="submission" date="2021-01" db="EMBL/GenBank/DDBJ databases">
        <authorList>
            <person name="Corre E."/>
            <person name="Pelletier E."/>
            <person name="Niang G."/>
            <person name="Scheremetjew M."/>
            <person name="Finn R."/>
            <person name="Kale V."/>
            <person name="Holt S."/>
            <person name="Cochrane G."/>
            <person name="Meng A."/>
            <person name="Brown T."/>
            <person name="Cohen L."/>
        </authorList>
    </citation>
    <scope>NUCLEOTIDE SEQUENCE</scope>
    <source>
        <strain evidence="2">PLY429</strain>
    </source>
</reference>
<name>A0A6U1JFH3_9CHLO</name>
<dbReference type="SUPFAM" id="SSF54236">
    <property type="entry name" value="Ubiquitin-like"/>
    <property type="match status" value="1"/>
</dbReference>
<dbReference type="EMBL" id="HBGG01028609">
    <property type="protein sequence ID" value="CAD9212540.1"/>
    <property type="molecule type" value="Transcribed_RNA"/>
</dbReference>
<dbReference type="InterPro" id="IPR029071">
    <property type="entry name" value="Ubiquitin-like_domsf"/>
</dbReference>
<dbReference type="PROSITE" id="PS50053">
    <property type="entry name" value="UBIQUITIN_2"/>
    <property type="match status" value="1"/>
</dbReference>
<feature type="domain" description="Ubiquitin-like" evidence="1">
    <location>
        <begin position="1"/>
        <end position="81"/>
    </location>
</feature>
<organism evidence="2">
    <name type="scientific">Tetraselmis chuii</name>
    <dbReference type="NCBI Taxonomy" id="63592"/>
    <lineage>
        <taxon>Eukaryota</taxon>
        <taxon>Viridiplantae</taxon>
        <taxon>Chlorophyta</taxon>
        <taxon>core chlorophytes</taxon>
        <taxon>Chlorodendrophyceae</taxon>
        <taxon>Chlorodendrales</taxon>
        <taxon>Chlorodendraceae</taxon>
        <taxon>Tetraselmis</taxon>
    </lineage>
</organism>
<protein>
    <recommendedName>
        <fullName evidence="1">Ubiquitin-like domain-containing protein</fullName>
    </recommendedName>
</protein>
<evidence type="ECO:0000313" key="2">
    <source>
        <dbReference type="EMBL" id="CAD9212539.1"/>
    </source>
</evidence>
<dbReference type="Gene3D" id="3.10.20.90">
    <property type="entry name" value="Phosphatidylinositol 3-kinase Catalytic Subunit, Chain A, domain 1"/>
    <property type="match status" value="1"/>
</dbReference>
<dbReference type="EMBL" id="HBGG01028608">
    <property type="protein sequence ID" value="CAD9212539.1"/>
    <property type="molecule type" value="Transcribed_RNA"/>
</dbReference>
<dbReference type="Pfam" id="PF00240">
    <property type="entry name" value="ubiquitin"/>
    <property type="match status" value="1"/>
</dbReference>
<accession>A0A6U1JFH3</accession>
<proteinExistence type="predicted"/>
<dbReference type="AlphaFoldDB" id="A0A6U1JFH3"/>
<sequence length="255" mass="29121">MKICIKGPSGMFHALDISEEVLIRELKEELARVEDIPAELQVLRFAGQELNDNVPIGEYTILEYSLQEEVLLYLEQRLAEPMSIFIKCPAGRNDMIMERVEERTAVEAVMDIMVSLQVVAAWAESAVVVVKRTEGSTIKNLGIEKSHTVRQVRDIVSGAQGFEVEQMVFMEGYDGHLHIQVTPSEEPEDVVQGETLLYSLKHKQPVMPKKEAATGVKYQDFAKTQCLMDRSQDYDPYHTWLPEHFRRSNPWPTRS</sequence>